<dbReference type="Proteomes" id="UP000192902">
    <property type="component" value="Chromosome"/>
</dbReference>
<dbReference type="KEGG" id="ccun:CCUN_1583"/>
<proteinExistence type="inferred from homology"/>
<evidence type="ECO:0000256" key="11">
    <source>
        <dbReference type="HAMAP-Rule" id="MF_01633"/>
    </source>
</evidence>
<evidence type="ECO:0000256" key="9">
    <source>
        <dbReference type="ARBA" id="ARBA00039149"/>
    </source>
</evidence>
<keyword evidence="7 11" id="KW-0067">ATP-binding</keyword>
<accession>A0A1W6BYK3</accession>
<dbReference type="NCBIfam" id="TIGR00364">
    <property type="entry name" value="7-cyano-7-deazaguanine synthase QueC"/>
    <property type="match status" value="1"/>
</dbReference>
<dbReference type="eggNOG" id="COG0603">
    <property type="taxonomic scope" value="Bacteria"/>
</dbReference>
<comment type="catalytic activity">
    <reaction evidence="10 11">
        <text>7-carboxy-7-carbaguanine + NH4(+) + 2 ATP = 7-cyano-7-carbaguanine + 2 AMP + 2 diphosphate + 2 H(+)</text>
        <dbReference type="Rhea" id="RHEA:27982"/>
        <dbReference type="ChEBI" id="CHEBI:15378"/>
        <dbReference type="ChEBI" id="CHEBI:28938"/>
        <dbReference type="ChEBI" id="CHEBI:30616"/>
        <dbReference type="ChEBI" id="CHEBI:33019"/>
        <dbReference type="ChEBI" id="CHEBI:45075"/>
        <dbReference type="ChEBI" id="CHEBI:61036"/>
        <dbReference type="ChEBI" id="CHEBI:456215"/>
        <dbReference type="EC" id="6.3.4.20"/>
    </reaction>
</comment>
<keyword evidence="2 11" id="KW-0436">Ligase</keyword>
<reference evidence="12 13" key="1">
    <citation type="submission" date="2017-04" db="EMBL/GenBank/DDBJ databases">
        <title>Complete genome sequence of the Campylobacter cuniculorum type strain LMG24588.</title>
        <authorList>
            <person name="Miller W.G."/>
            <person name="Yee E."/>
            <person name="Revez J."/>
            <person name="Bono J.L."/>
            <person name="Rossi M."/>
        </authorList>
    </citation>
    <scope>NUCLEOTIDE SEQUENCE [LARGE SCALE GENOMIC DNA]</scope>
    <source>
        <strain evidence="12 13">LMG 24588</strain>
    </source>
</reference>
<dbReference type="RefSeq" id="WP_027306020.1">
    <property type="nucleotide sequence ID" value="NZ_CP020867.1"/>
</dbReference>
<keyword evidence="3 11" id="KW-0479">Metal-binding</keyword>
<evidence type="ECO:0000313" key="12">
    <source>
        <dbReference type="EMBL" id="ARJ57164.1"/>
    </source>
</evidence>
<dbReference type="GO" id="GO:0016879">
    <property type="term" value="F:ligase activity, forming carbon-nitrogen bonds"/>
    <property type="evidence" value="ECO:0007669"/>
    <property type="project" value="UniProtKB-UniRule"/>
</dbReference>
<dbReference type="STRING" id="1121267.CCUN_1583"/>
<feature type="binding site" evidence="11">
    <location>
        <position position="188"/>
    </location>
    <ligand>
        <name>Zn(2+)</name>
        <dbReference type="ChEBI" id="CHEBI:29105"/>
    </ligand>
</feature>
<dbReference type="EC" id="6.3.4.20" evidence="9 11"/>
<dbReference type="HAMAP" id="MF_01633">
    <property type="entry name" value="QueC"/>
    <property type="match status" value="1"/>
</dbReference>
<dbReference type="Gene3D" id="3.40.50.620">
    <property type="entry name" value="HUPs"/>
    <property type="match status" value="1"/>
</dbReference>
<evidence type="ECO:0000256" key="1">
    <source>
        <dbReference type="ARBA" id="ARBA00005061"/>
    </source>
</evidence>
<dbReference type="InterPro" id="IPR014729">
    <property type="entry name" value="Rossmann-like_a/b/a_fold"/>
</dbReference>
<dbReference type="OrthoDB" id="9789567at2"/>
<dbReference type="GO" id="GO:0005524">
    <property type="term" value="F:ATP binding"/>
    <property type="evidence" value="ECO:0007669"/>
    <property type="project" value="UniProtKB-UniRule"/>
</dbReference>
<feature type="binding site" evidence="11">
    <location>
        <position position="202"/>
    </location>
    <ligand>
        <name>Zn(2+)</name>
        <dbReference type="ChEBI" id="CHEBI:29105"/>
    </ligand>
</feature>
<dbReference type="Pfam" id="PF06508">
    <property type="entry name" value="QueC"/>
    <property type="match status" value="1"/>
</dbReference>
<keyword evidence="6 11" id="KW-0862">Zinc</keyword>
<dbReference type="PANTHER" id="PTHR42914:SF1">
    <property type="entry name" value="7-CYANO-7-DEAZAGUANINE SYNTHASE"/>
    <property type="match status" value="1"/>
</dbReference>
<comment type="similarity">
    <text evidence="8 11">Belongs to the QueC family.</text>
</comment>
<feature type="binding site" evidence="11">
    <location>
        <begin position="8"/>
        <end position="18"/>
    </location>
    <ligand>
        <name>ATP</name>
        <dbReference type="ChEBI" id="CHEBI:30616"/>
    </ligand>
</feature>
<evidence type="ECO:0000256" key="7">
    <source>
        <dbReference type="ARBA" id="ARBA00022840"/>
    </source>
</evidence>
<name>A0A1W6BYK3_9BACT</name>
<comment type="cofactor">
    <cofactor evidence="11">
        <name>Zn(2+)</name>
        <dbReference type="ChEBI" id="CHEBI:29105"/>
    </cofactor>
    <text evidence="11">Binds 1 zinc ion per subunit.</text>
</comment>
<dbReference type="SUPFAM" id="SSF52402">
    <property type="entry name" value="Adenine nucleotide alpha hydrolases-like"/>
    <property type="match status" value="1"/>
</dbReference>
<comment type="pathway">
    <text evidence="1 11">Purine metabolism; 7-cyano-7-deazaguanine biosynthesis.</text>
</comment>
<gene>
    <name evidence="11 12" type="primary">queC</name>
    <name evidence="12" type="ORF">CCUN_1583</name>
</gene>
<dbReference type="AlphaFoldDB" id="A0A1W6BYK3"/>
<dbReference type="PIRSF" id="PIRSF006293">
    <property type="entry name" value="ExsB"/>
    <property type="match status" value="1"/>
</dbReference>
<evidence type="ECO:0000256" key="2">
    <source>
        <dbReference type="ARBA" id="ARBA00022598"/>
    </source>
</evidence>
<feature type="binding site" evidence="11">
    <location>
        <position position="196"/>
    </location>
    <ligand>
        <name>Zn(2+)</name>
        <dbReference type="ChEBI" id="CHEBI:29105"/>
    </ligand>
</feature>
<evidence type="ECO:0000256" key="3">
    <source>
        <dbReference type="ARBA" id="ARBA00022723"/>
    </source>
</evidence>
<dbReference type="EMBL" id="CP020867">
    <property type="protein sequence ID" value="ARJ57164.1"/>
    <property type="molecule type" value="Genomic_DNA"/>
</dbReference>
<dbReference type="CDD" id="cd01995">
    <property type="entry name" value="QueC-like"/>
    <property type="match status" value="1"/>
</dbReference>
<dbReference type="GO" id="GO:0008270">
    <property type="term" value="F:zinc ion binding"/>
    <property type="evidence" value="ECO:0007669"/>
    <property type="project" value="UniProtKB-UniRule"/>
</dbReference>
<dbReference type="UniPathway" id="UPA00391"/>
<evidence type="ECO:0000313" key="13">
    <source>
        <dbReference type="Proteomes" id="UP000192902"/>
    </source>
</evidence>
<evidence type="ECO:0000256" key="4">
    <source>
        <dbReference type="ARBA" id="ARBA00022741"/>
    </source>
</evidence>
<evidence type="ECO:0000256" key="6">
    <source>
        <dbReference type="ARBA" id="ARBA00022833"/>
    </source>
</evidence>
<evidence type="ECO:0000256" key="5">
    <source>
        <dbReference type="ARBA" id="ARBA00022785"/>
    </source>
</evidence>
<feature type="binding site" evidence="11">
    <location>
        <position position="199"/>
    </location>
    <ligand>
        <name>Zn(2+)</name>
        <dbReference type="ChEBI" id="CHEBI:29105"/>
    </ligand>
</feature>
<dbReference type="InterPro" id="IPR018317">
    <property type="entry name" value="QueC"/>
</dbReference>
<sequence length="222" mass="25098">MKRALCIMSGGMDSTLCAYLAKKQGFKIIALHFDYRQRTQLKEKECFEKICKDLGVYKSYILNTDLIENIGANALTDTKIPIPKNELGQNEFPITYVPFRNGIFLSIAGALAEKEKCQSIFIGVVEEDGSNYPDCTKKFIKKAQKFINQGTAIKHKISIQTPLIKFKKKDIVSLALKEKVPLELTWSCYENNDLACGECDSCLLRLKGFKQAGFKDKIAYKI</sequence>
<evidence type="ECO:0000256" key="10">
    <source>
        <dbReference type="ARBA" id="ARBA00047890"/>
    </source>
</evidence>
<keyword evidence="5 11" id="KW-0671">Queuosine biosynthesis</keyword>
<dbReference type="GO" id="GO:0008616">
    <property type="term" value="P:tRNA queuosine(34) biosynthetic process"/>
    <property type="evidence" value="ECO:0007669"/>
    <property type="project" value="UniProtKB-UniRule"/>
</dbReference>
<comment type="function">
    <text evidence="11">Catalyzes the ATP-dependent conversion of 7-carboxy-7-deazaguanine (CDG) to 7-cyano-7-deazaguanine (preQ(0)).</text>
</comment>
<evidence type="ECO:0000256" key="8">
    <source>
        <dbReference type="ARBA" id="ARBA00037993"/>
    </source>
</evidence>
<protein>
    <recommendedName>
        <fullName evidence="9 11">7-cyano-7-deazaguanine synthase</fullName>
        <ecNumber evidence="9 11">6.3.4.20</ecNumber>
    </recommendedName>
    <alternativeName>
        <fullName evidence="11">7-cyano-7-carbaguanine synthase</fullName>
    </alternativeName>
    <alternativeName>
        <fullName evidence="11">PreQ(0) synthase</fullName>
    </alternativeName>
    <alternativeName>
        <fullName evidence="11">Queuosine biosynthesis protein QueC</fullName>
    </alternativeName>
</protein>
<keyword evidence="4 11" id="KW-0547">Nucleotide-binding</keyword>
<organism evidence="12 13">
    <name type="scientific">Campylobacter cuniculorum DSM 23162 = LMG 24588</name>
    <dbReference type="NCBI Taxonomy" id="1121267"/>
    <lineage>
        <taxon>Bacteria</taxon>
        <taxon>Pseudomonadati</taxon>
        <taxon>Campylobacterota</taxon>
        <taxon>Epsilonproteobacteria</taxon>
        <taxon>Campylobacterales</taxon>
        <taxon>Campylobacteraceae</taxon>
        <taxon>Campylobacter</taxon>
    </lineage>
</organism>
<dbReference type="PANTHER" id="PTHR42914">
    <property type="entry name" value="7-CYANO-7-DEAZAGUANINE SYNTHASE"/>
    <property type="match status" value="1"/>
</dbReference>